<sequence>MLWTQSNTPKPITASGGGGQSRLPYALDTIKHSKADYSERRRWTKSITLCFGHNQTLQSRLQRAEEVDKVDYPMLWTQSNTPKPITASGGGGQSRLPYALDTIKHSKADYSERRRWTKSITLCFGHNQTLQSRLQRAEEVDKVDYPMLWTQSNTPKPITASGGGGQSRLPYALDTIKHSKADYSERRRWTKSITLCFGHNQTLQSRLQRAEEVDKVDYPMLWTQSNTPKPITASGGGGQSRLPYALDTIKHSKADYSERRRWTKSITLCFGHNQTLQSRLQRAEEVDKVDYPMLWTQSNTPKPITASGGGGQSRLPYALDTIKHSKADYSERRRWTKSITLCFGHNQTLQSRLQRAEEVDKVDYPMLWTQSNTPKPITASGGGGQSRLPYALDTIKHSKADYSERRRWTKSITLCFGHNQTLQSRLQRAEEVDKVDYPMLWTQSNTPKPITASGGGGQSRLPYALDTIKHSKADYSERRRWTKSITLCFGHNQTLQSRLQRAEEVDKVDYPMLWTQSNTPKPITASGGGGQSRLPYALDTIKHSKADYSERRRWTKSITLCFGHNQTLQSRLQRAEEVDKVDYPMLWTQSNTPKPITASGGGGQSRLPYALDTIKHSKADYSERRRWTKSITLCFGHNQTLQSRLQRAEEVDKVDYPMLWTQSNTPKPITASGGGGQSRLPYALDTIKHSKADYTELTRWTKPITLCFGHNQTLQSRLHRAEEVDKADYTVLWTQSNPLKPITLS</sequence>
<dbReference type="Proteomes" id="UP000027138">
    <property type="component" value="Unassembled WGS sequence"/>
</dbReference>
<evidence type="ECO:0000313" key="2">
    <source>
        <dbReference type="EMBL" id="KDP27501.1"/>
    </source>
</evidence>
<dbReference type="EMBL" id="KK914829">
    <property type="protein sequence ID" value="KDP27501.1"/>
    <property type="molecule type" value="Genomic_DNA"/>
</dbReference>
<feature type="region of interest" description="Disordered" evidence="1">
    <location>
        <begin position="1"/>
        <end position="21"/>
    </location>
</feature>
<accession>A0A067JU55</accession>
<organism evidence="2 3">
    <name type="scientific">Jatropha curcas</name>
    <name type="common">Barbados nut</name>
    <dbReference type="NCBI Taxonomy" id="180498"/>
    <lineage>
        <taxon>Eukaryota</taxon>
        <taxon>Viridiplantae</taxon>
        <taxon>Streptophyta</taxon>
        <taxon>Embryophyta</taxon>
        <taxon>Tracheophyta</taxon>
        <taxon>Spermatophyta</taxon>
        <taxon>Magnoliopsida</taxon>
        <taxon>eudicotyledons</taxon>
        <taxon>Gunneridae</taxon>
        <taxon>Pentapetalae</taxon>
        <taxon>rosids</taxon>
        <taxon>fabids</taxon>
        <taxon>Malpighiales</taxon>
        <taxon>Euphorbiaceae</taxon>
        <taxon>Crotonoideae</taxon>
        <taxon>Jatropheae</taxon>
        <taxon>Jatropha</taxon>
    </lineage>
</organism>
<protein>
    <submittedName>
        <fullName evidence="2">Uncharacterized protein</fullName>
    </submittedName>
</protein>
<evidence type="ECO:0000313" key="3">
    <source>
        <dbReference type="Proteomes" id="UP000027138"/>
    </source>
</evidence>
<keyword evidence="3" id="KW-1185">Reference proteome</keyword>
<evidence type="ECO:0000256" key="1">
    <source>
        <dbReference type="SAM" id="MobiDB-lite"/>
    </source>
</evidence>
<dbReference type="AlphaFoldDB" id="A0A067JU55"/>
<reference evidence="2 3" key="1">
    <citation type="journal article" date="2014" name="PLoS ONE">
        <title>Global Analysis of Gene Expression Profiles in Physic Nut (Jatropha curcas L.) Seedlings Exposed to Salt Stress.</title>
        <authorList>
            <person name="Zhang L."/>
            <person name="Zhang C."/>
            <person name="Wu P."/>
            <person name="Chen Y."/>
            <person name="Li M."/>
            <person name="Jiang H."/>
            <person name="Wu G."/>
        </authorList>
    </citation>
    <scope>NUCLEOTIDE SEQUENCE [LARGE SCALE GENOMIC DNA]</scope>
    <source>
        <strain evidence="3">cv. GZQX0401</strain>
        <tissue evidence="2">Young leaves</tissue>
    </source>
</reference>
<name>A0A067JU55_JATCU</name>
<feature type="compositionally biased region" description="Polar residues" evidence="1">
    <location>
        <begin position="1"/>
        <end position="10"/>
    </location>
</feature>
<gene>
    <name evidence="2" type="ORF">JCGZ_20141</name>
</gene>
<proteinExistence type="predicted"/>